<dbReference type="PANTHER" id="PTHR30151:SF0">
    <property type="entry name" value="ABC TRANSPORTER PERMEASE PROTEIN MJ0413-RELATED"/>
    <property type="match status" value="1"/>
</dbReference>
<keyword evidence="3" id="KW-1003">Cell membrane</keyword>
<gene>
    <name evidence="9" type="ORF">BHU72_11610</name>
</gene>
<evidence type="ECO:0000256" key="1">
    <source>
        <dbReference type="ARBA" id="ARBA00004651"/>
    </source>
</evidence>
<dbReference type="AlphaFoldDB" id="A0A1E5L7Z4"/>
<feature type="transmembrane region" description="Helical" evidence="7">
    <location>
        <begin position="69"/>
        <end position="92"/>
    </location>
</feature>
<dbReference type="CDD" id="cd06261">
    <property type="entry name" value="TM_PBP2"/>
    <property type="match status" value="1"/>
</dbReference>
<accession>A0A1E5L7Z4</accession>
<dbReference type="PROSITE" id="PS50928">
    <property type="entry name" value="ABC_TM1"/>
    <property type="match status" value="1"/>
</dbReference>
<dbReference type="RefSeq" id="WP_069701406.1">
    <property type="nucleotide sequence ID" value="NZ_MJAT01000006.1"/>
</dbReference>
<evidence type="ECO:0000259" key="8">
    <source>
        <dbReference type="PROSITE" id="PS50928"/>
    </source>
</evidence>
<comment type="caution">
    <text evidence="9">The sequence shown here is derived from an EMBL/GenBank/DDBJ whole genome shotgun (WGS) entry which is preliminary data.</text>
</comment>
<name>A0A1E5L7Z4_9FIRM</name>
<dbReference type="InterPro" id="IPR000515">
    <property type="entry name" value="MetI-like"/>
</dbReference>
<keyword evidence="6 7" id="KW-0472">Membrane</keyword>
<feature type="transmembrane region" description="Helical" evidence="7">
    <location>
        <begin position="99"/>
        <end position="122"/>
    </location>
</feature>
<dbReference type="Proteomes" id="UP000095255">
    <property type="component" value="Unassembled WGS sequence"/>
</dbReference>
<organism evidence="9 10">
    <name type="scientific">Desulfuribacillus stibiiarsenatis</name>
    <dbReference type="NCBI Taxonomy" id="1390249"/>
    <lineage>
        <taxon>Bacteria</taxon>
        <taxon>Bacillati</taxon>
        <taxon>Bacillota</taxon>
        <taxon>Desulfuribacillia</taxon>
        <taxon>Desulfuribacillales</taxon>
        <taxon>Desulfuribacillaceae</taxon>
        <taxon>Desulfuribacillus</taxon>
    </lineage>
</organism>
<proteinExistence type="inferred from homology"/>
<evidence type="ECO:0000313" key="10">
    <source>
        <dbReference type="Proteomes" id="UP000095255"/>
    </source>
</evidence>
<keyword evidence="2 7" id="KW-0813">Transport</keyword>
<feature type="domain" description="ABC transmembrane type-1" evidence="8">
    <location>
        <begin position="65"/>
        <end position="245"/>
    </location>
</feature>
<evidence type="ECO:0000256" key="5">
    <source>
        <dbReference type="ARBA" id="ARBA00022989"/>
    </source>
</evidence>
<sequence length="261" mass="29607">MRVSTSNSRSKYSRFLYITSIGMFWISLWYLLHVYIQKELYLPAPIDVIIRITDLIVKQSFWISIGSTMFRVLVGILLSLTVGTAFGIIASFNRVFYDLLFPFVSAIKSTPVMSFIILALLWFSSSNVPIFICFLMCFPIVYSNVIEGIRNTDRTLVEMAKVYGVTKKKILSKIFLPSIRPYILAAVSTTLGLGWKVSVAAEVLSHPRFGIGSNIFNAKVYLDSVELFAWTFVVIILSVCLESLFQKVMKVKYLRGNDNIV</sequence>
<evidence type="ECO:0000256" key="3">
    <source>
        <dbReference type="ARBA" id="ARBA00022475"/>
    </source>
</evidence>
<feature type="transmembrane region" description="Helical" evidence="7">
    <location>
        <begin position="170"/>
        <end position="195"/>
    </location>
</feature>
<dbReference type="GO" id="GO:0055085">
    <property type="term" value="P:transmembrane transport"/>
    <property type="evidence" value="ECO:0007669"/>
    <property type="project" value="InterPro"/>
</dbReference>
<keyword evidence="10" id="KW-1185">Reference proteome</keyword>
<dbReference type="InterPro" id="IPR035906">
    <property type="entry name" value="MetI-like_sf"/>
</dbReference>
<evidence type="ECO:0000256" key="2">
    <source>
        <dbReference type="ARBA" id="ARBA00022448"/>
    </source>
</evidence>
<evidence type="ECO:0000256" key="7">
    <source>
        <dbReference type="RuleBase" id="RU363032"/>
    </source>
</evidence>
<dbReference type="STRING" id="1390249.BHU72_11610"/>
<reference evidence="9 10" key="1">
    <citation type="submission" date="2016-09" db="EMBL/GenBank/DDBJ databases">
        <title>Desulfuribacillus arsenicus sp. nov., an obligately anaerobic, dissimilatory arsenic- and antimonate-reducing bacterium isolated from anoxic sediments.</title>
        <authorList>
            <person name="Abin C.A."/>
            <person name="Hollibaugh J.T."/>
        </authorList>
    </citation>
    <scope>NUCLEOTIDE SEQUENCE [LARGE SCALE GENOMIC DNA]</scope>
    <source>
        <strain evidence="9 10">MLFW-2</strain>
    </source>
</reference>
<dbReference type="GO" id="GO:0005886">
    <property type="term" value="C:plasma membrane"/>
    <property type="evidence" value="ECO:0007669"/>
    <property type="project" value="UniProtKB-SubCell"/>
</dbReference>
<comment type="similarity">
    <text evidence="7">Belongs to the binding-protein-dependent transport system permease family.</text>
</comment>
<dbReference type="PANTHER" id="PTHR30151">
    <property type="entry name" value="ALKANE SULFONATE ABC TRANSPORTER-RELATED, MEMBRANE SUBUNIT"/>
    <property type="match status" value="1"/>
</dbReference>
<dbReference type="OrthoDB" id="9804353at2"/>
<dbReference type="SUPFAM" id="SSF161098">
    <property type="entry name" value="MetI-like"/>
    <property type="match status" value="1"/>
</dbReference>
<evidence type="ECO:0000256" key="4">
    <source>
        <dbReference type="ARBA" id="ARBA00022692"/>
    </source>
</evidence>
<feature type="transmembrane region" description="Helical" evidence="7">
    <location>
        <begin position="227"/>
        <end position="245"/>
    </location>
</feature>
<evidence type="ECO:0000313" key="9">
    <source>
        <dbReference type="EMBL" id="OEH86178.1"/>
    </source>
</evidence>
<feature type="transmembrane region" description="Helical" evidence="7">
    <location>
        <begin position="128"/>
        <end position="149"/>
    </location>
</feature>
<keyword evidence="5 7" id="KW-1133">Transmembrane helix</keyword>
<feature type="transmembrane region" description="Helical" evidence="7">
    <location>
        <begin position="12"/>
        <end position="32"/>
    </location>
</feature>
<protein>
    <submittedName>
        <fullName evidence="9">ABC transporter permease</fullName>
    </submittedName>
</protein>
<keyword evidence="4 7" id="KW-0812">Transmembrane</keyword>
<dbReference type="Pfam" id="PF00528">
    <property type="entry name" value="BPD_transp_1"/>
    <property type="match status" value="1"/>
</dbReference>
<comment type="subcellular location">
    <subcellularLocation>
        <location evidence="1 7">Cell membrane</location>
        <topology evidence="1 7">Multi-pass membrane protein</topology>
    </subcellularLocation>
</comment>
<dbReference type="EMBL" id="MJAT01000006">
    <property type="protein sequence ID" value="OEH86178.1"/>
    <property type="molecule type" value="Genomic_DNA"/>
</dbReference>
<evidence type="ECO:0000256" key="6">
    <source>
        <dbReference type="ARBA" id="ARBA00023136"/>
    </source>
</evidence>
<dbReference type="Gene3D" id="1.10.3720.10">
    <property type="entry name" value="MetI-like"/>
    <property type="match status" value="1"/>
</dbReference>